<keyword evidence="2" id="KW-1185">Reference proteome</keyword>
<name>A0A833N3A1_9BACT</name>
<dbReference type="EMBL" id="WFLN01000004">
    <property type="protein sequence ID" value="KAB8033653.1"/>
    <property type="molecule type" value="Genomic_DNA"/>
</dbReference>
<sequence>MNKFYILGIILSLSIVKTAFTYEIFSEDGLEKDERNNVYRIEKISMDAQKISLYTGFNVGTINYGYWQVLFKSGPVQKGIPIFNLGTSEVKAHPFSLEVEYELAAKFFHAQEKPYFNFEILNFGNVIFSKPISLKEIGYVNEQGYPERFEKISFKISNQFEAYAMMPTINMNHIFEKYFYIKSVNYKVIKYKN</sequence>
<dbReference type="AlphaFoldDB" id="A0A833N3A1"/>
<organism evidence="1 2">
    <name type="scientific">Fluviispira multicolorata</name>
    <dbReference type="NCBI Taxonomy" id="2654512"/>
    <lineage>
        <taxon>Bacteria</taxon>
        <taxon>Pseudomonadati</taxon>
        <taxon>Bdellovibrionota</taxon>
        <taxon>Oligoflexia</taxon>
        <taxon>Silvanigrellales</taxon>
        <taxon>Silvanigrellaceae</taxon>
        <taxon>Fluviispira</taxon>
    </lineage>
</organism>
<proteinExistence type="predicted"/>
<dbReference type="Proteomes" id="UP000442694">
    <property type="component" value="Unassembled WGS sequence"/>
</dbReference>
<comment type="caution">
    <text evidence="1">The sequence shown here is derived from an EMBL/GenBank/DDBJ whole genome shotgun (WGS) entry which is preliminary data.</text>
</comment>
<gene>
    <name evidence="1" type="ORF">GCL57_02795</name>
</gene>
<evidence type="ECO:0000313" key="1">
    <source>
        <dbReference type="EMBL" id="KAB8033653.1"/>
    </source>
</evidence>
<accession>A0A833N3A1</accession>
<evidence type="ECO:0000313" key="2">
    <source>
        <dbReference type="Proteomes" id="UP000442694"/>
    </source>
</evidence>
<reference evidence="1 2" key="1">
    <citation type="submission" date="2019-10" db="EMBL/GenBank/DDBJ databases">
        <title>New genus of Silvanigrellaceae.</title>
        <authorList>
            <person name="Pitt A."/>
            <person name="Hahn M.W."/>
        </authorList>
    </citation>
    <scope>NUCLEOTIDE SEQUENCE [LARGE SCALE GENOMIC DNA]</scope>
    <source>
        <strain evidence="1 2">33A1-SZDP</strain>
    </source>
</reference>
<protein>
    <submittedName>
        <fullName evidence="1">Uncharacterized protein</fullName>
    </submittedName>
</protein>
<dbReference type="RefSeq" id="WP_152211739.1">
    <property type="nucleotide sequence ID" value="NZ_WFLN01000004.1"/>
</dbReference>